<comment type="similarity">
    <text evidence="5 11">In the C-terminal section; belongs to the HTP reductase family.</text>
</comment>
<dbReference type="FunFam" id="3.40.140.10:FF:000025">
    <property type="entry name" value="Riboflavin biosynthesis protein RibD"/>
    <property type="match status" value="1"/>
</dbReference>
<feature type="binding site" evidence="13">
    <location>
        <position position="156"/>
    </location>
    <ligand>
        <name>NADP(+)</name>
        <dbReference type="ChEBI" id="CHEBI:58349"/>
    </ligand>
</feature>
<evidence type="ECO:0000256" key="3">
    <source>
        <dbReference type="ARBA" id="ARBA00004910"/>
    </source>
</evidence>
<evidence type="ECO:0000256" key="13">
    <source>
        <dbReference type="PIRSR" id="PIRSR006769-2"/>
    </source>
</evidence>
<keyword evidence="9 11" id="KW-0862">Zinc</keyword>
<dbReference type="CDD" id="cd01284">
    <property type="entry name" value="Riboflavin_deaminase-reductase"/>
    <property type="match status" value="1"/>
</dbReference>
<keyword evidence="17" id="KW-1185">Reference proteome</keyword>
<keyword evidence="11" id="KW-0560">Oxidoreductase</keyword>
<keyword evidence="7 11" id="KW-0479">Metal-binding</keyword>
<evidence type="ECO:0000256" key="11">
    <source>
        <dbReference type="PIRNR" id="PIRNR006769"/>
    </source>
</evidence>
<dbReference type="Pfam" id="PF00383">
    <property type="entry name" value="dCMP_cyt_deam_1"/>
    <property type="match status" value="1"/>
</dbReference>
<sequence>MNDKVYMLRCLELAKKGLGTTYPNPLVGSVVVHNNCIIGEGWHRKAGTPHAEVHAIRAVKNKELLAESTLYVNLEPCNHHGKTPPCCDLILEHRVKRVVIGTIDYHSLVNGSGIARLKDAGVAVTVGVLEAECQEINRRFFTFHAKGRPYIILKWAESADGFMTADPNQPNFPVSNKLSKQFLHKMRTEEQSILVGTRTALIDNPSLTARMWKGNNPLRLLLDFEHKIPTKNFIFDDAAPTIRIDHDLVSRENWIAELLTYLKEQNVQSLIVEGGKQVLEQFIALKLFDEVRIFKSASYFGNGLLAPQFDKSDAKVEAVGASTDKLLTIRPNDTSNYF</sequence>
<dbReference type="RefSeq" id="WP_094485984.1">
    <property type="nucleotide sequence ID" value="NZ_NOXX01000185.1"/>
</dbReference>
<dbReference type="PANTHER" id="PTHR11079">
    <property type="entry name" value="CYTOSINE DEAMINASE FAMILY MEMBER"/>
    <property type="match status" value="1"/>
</dbReference>
<dbReference type="UniPathway" id="UPA00275">
    <property type="reaction ID" value="UER00401"/>
</dbReference>
<dbReference type="AlphaFoldDB" id="A0A255ZUU8"/>
<feature type="binding site" evidence="13">
    <location>
        <position position="207"/>
    </location>
    <ligand>
        <name>substrate</name>
    </ligand>
</feature>
<evidence type="ECO:0000256" key="2">
    <source>
        <dbReference type="ARBA" id="ARBA00004882"/>
    </source>
</evidence>
<dbReference type="PROSITE" id="PS51747">
    <property type="entry name" value="CYT_DCMP_DEAMINASES_2"/>
    <property type="match status" value="1"/>
</dbReference>
<evidence type="ECO:0000313" key="17">
    <source>
        <dbReference type="Proteomes" id="UP000216035"/>
    </source>
</evidence>
<dbReference type="PANTHER" id="PTHR11079:SF162">
    <property type="entry name" value="RIBOFLAVIN BIOSYNTHESIS PROTEIN PYRD, CHLOROPLASTIC"/>
    <property type="match status" value="1"/>
</dbReference>
<evidence type="ECO:0000313" key="16">
    <source>
        <dbReference type="EMBL" id="OYQ45206.1"/>
    </source>
</evidence>
<keyword evidence="8 11" id="KW-0378">Hydrolase</keyword>
<dbReference type="InterPro" id="IPR004794">
    <property type="entry name" value="Eubact_RibD"/>
</dbReference>
<dbReference type="InterPro" id="IPR016192">
    <property type="entry name" value="APOBEC/CMP_deaminase_Zn-bd"/>
</dbReference>
<evidence type="ECO:0000256" key="14">
    <source>
        <dbReference type="PIRSR" id="PIRSR006769-3"/>
    </source>
</evidence>
<dbReference type="EC" id="3.5.4.26" evidence="11"/>
<dbReference type="EMBL" id="NOXX01000185">
    <property type="protein sequence ID" value="OYQ45206.1"/>
    <property type="molecule type" value="Genomic_DNA"/>
</dbReference>
<gene>
    <name evidence="16" type="primary">ribD</name>
    <name evidence="16" type="ORF">CHX27_06665</name>
</gene>
<dbReference type="PIRSF" id="PIRSF006769">
    <property type="entry name" value="RibD"/>
    <property type="match status" value="1"/>
</dbReference>
<feature type="binding site" evidence="13">
    <location>
        <position position="199"/>
    </location>
    <ligand>
        <name>NADP(+)</name>
        <dbReference type="ChEBI" id="CHEBI:58349"/>
    </ligand>
</feature>
<dbReference type="GO" id="GO:0008703">
    <property type="term" value="F:5-amino-6-(5-phosphoribosylamino)uracil reductase activity"/>
    <property type="evidence" value="ECO:0007669"/>
    <property type="project" value="UniProtKB-EC"/>
</dbReference>
<evidence type="ECO:0000256" key="10">
    <source>
        <dbReference type="ARBA" id="ARBA00023268"/>
    </source>
</evidence>
<name>A0A255ZUU8_9FLAO</name>
<reference evidence="16 17" key="1">
    <citation type="submission" date="2017-07" db="EMBL/GenBank/DDBJ databases">
        <title>Flavobacterium cyanobacteriorum sp. nov., isolated from cyanobacterial aggregates in a eutrophic lake.</title>
        <authorList>
            <person name="Cai H."/>
        </authorList>
    </citation>
    <scope>NUCLEOTIDE SEQUENCE [LARGE SCALE GENOMIC DNA]</scope>
    <source>
        <strain evidence="16 17">TH167</strain>
    </source>
</reference>
<evidence type="ECO:0000259" key="15">
    <source>
        <dbReference type="PROSITE" id="PS51747"/>
    </source>
</evidence>
<accession>A0A255ZUU8</accession>
<comment type="catalytic activity">
    <reaction evidence="11">
        <text>5-amino-6-(5-phospho-D-ribitylamino)uracil + NADP(+) = 5-amino-6-(5-phospho-D-ribosylamino)uracil + NADPH + H(+)</text>
        <dbReference type="Rhea" id="RHEA:17845"/>
        <dbReference type="ChEBI" id="CHEBI:15378"/>
        <dbReference type="ChEBI" id="CHEBI:57783"/>
        <dbReference type="ChEBI" id="CHEBI:58349"/>
        <dbReference type="ChEBI" id="CHEBI:58421"/>
        <dbReference type="ChEBI" id="CHEBI:58453"/>
        <dbReference type="EC" id="1.1.1.193"/>
    </reaction>
</comment>
<keyword evidence="11 13" id="KW-0521">NADP</keyword>
<dbReference type="InterPro" id="IPR016193">
    <property type="entry name" value="Cytidine_deaminase-like"/>
</dbReference>
<dbReference type="OrthoDB" id="9800865at2"/>
<feature type="binding site" evidence="13">
    <location>
        <position position="273"/>
    </location>
    <ligand>
        <name>substrate</name>
    </ligand>
</feature>
<evidence type="ECO:0000256" key="4">
    <source>
        <dbReference type="ARBA" id="ARBA00005259"/>
    </source>
</evidence>
<dbReference type="SUPFAM" id="SSF53927">
    <property type="entry name" value="Cytidine deaminase-like"/>
    <property type="match status" value="1"/>
</dbReference>
<keyword evidence="6 11" id="KW-0686">Riboflavin biosynthesis</keyword>
<evidence type="ECO:0000256" key="6">
    <source>
        <dbReference type="ARBA" id="ARBA00022619"/>
    </source>
</evidence>
<feature type="active site" description="Proton donor" evidence="12">
    <location>
        <position position="52"/>
    </location>
</feature>
<comment type="pathway">
    <text evidence="2 11">Cofactor biosynthesis; riboflavin biosynthesis; 5-amino-6-(D-ribitylamino)uracil from GTP: step 2/4.</text>
</comment>
<feature type="binding site" evidence="13">
    <location>
        <position position="210"/>
    </location>
    <ligand>
        <name>substrate</name>
    </ligand>
</feature>
<dbReference type="InterPro" id="IPR002734">
    <property type="entry name" value="RibDG_C"/>
</dbReference>
<dbReference type="InterPro" id="IPR024072">
    <property type="entry name" value="DHFR-like_dom_sf"/>
</dbReference>
<dbReference type="Pfam" id="PF01872">
    <property type="entry name" value="RibD_C"/>
    <property type="match status" value="1"/>
</dbReference>
<proteinExistence type="inferred from homology"/>
<evidence type="ECO:0000256" key="9">
    <source>
        <dbReference type="ARBA" id="ARBA00022833"/>
    </source>
</evidence>
<organism evidence="16 17">
    <name type="scientific">Flavobacterium aurantiibacter</name>
    <dbReference type="NCBI Taxonomy" id="2023067"/>
    <lineage>
        <taxon>Bacteria</taxon>
        <taxon>Pseudomonadati</taxon>
        <taxon>Bacteroidota</taxon>
        <taxon>Flavobacteriia</taxon>
        <taxon>Flavobacteriales</taxon>
        <taxon>Flavobacteriaceae</taxon>
        <taxon>Flavobacterium</taxon>
    </lineage>
</organism>
<evidence type="ECO:0000256" key="12">
    <source>
        <dbReference type="PIRSR" id="PIRSR006769-1"/>
    </source>
</evidence>
<dbReference type="Gene3D" id="3.40.430.10">
    <property type="entry name" value="Dihydrofolate Reductase, subunit A"/>
    <property type="match status" value="1"/>
</dbReference>
<comment type="caution">
    <text evidence="16">The sequence shown here is derived from an EMBL/GenBank/DDBJ whole genome shotgun (WGS) entry which is preliminary data.</text>
</comment>
<feature type="binding site" evidence="13">
    <location>
        <position position="203"/>
    </location>
    <ligand>
        <name>substrate</name>
    </ligand>
</feature>
<evidence type="ECO:0000256" key="5">
    <source>
        <dbReference type="ARBA" id="ARBA00007417"/>
    </source>
</evidence>
<dbReference type="NCBIfam" id="TIGR00326">
    <property type="entry name" value="eubact_ribD"/>
    <property type="match status" value="1"/>
</dbReference>
<keyword evidence="10" id="KW-0511">Multifunctional enzyme</keyword>
<comment type="catalytic activity">
    <reaction evidence="11">
        <text>2,5-diamino-6-hydroxy-4-(5-phosphoribosylamino)-pyrimidine + H2O + H(+) = 5-amino-6-(5-phospho-D-ribosylamino)uracil + NH4(+)</text>
        <dbReference type="Rhea" id="RHEA:21868"/>
        <dbReference type="ChEBI" id="CHEBI:15377"/>
        <dbReference type="ChEBI" id="CHEBI:15378"/>
        <dbReference type="ChEBI" id="CHEBI:28938"/>
        <dbReference type="ChEBI" id="CHEBI:58453"/>
        <dbReference type="ChEBI" id="CHEBI:58614"/>
        <dbReference type="EC" id="3.5.4.26"/>
    </reaction>
</comment>
<dbReference type="InterPro" id="IPR002125">
    <property type="entry name" value="CMP_dCMP_dom"/>
</dbReference>
<dbReference type="Gene3D" id="3.40.140.10">
    <property type="entry name" value="Cytidine Deaminase, domain 2"/>
    <property type="match status" value="1"/>
</dbReference>
<dbReference type="GO" id="GO:0008270">
    <property type="term" value="F:zinc ion binding"/>
    <property type="evidence" value="ECO:0007669"/>
    <property type="project" value="InterPro"/>
</dbReference>
<feature type="binding site" evidence="13">
    <location>
        <position position="187"/>
    </location>
    <ligand>
        <name>substrate</name>
    </ligand>
</feature>
<dbReference type="SUPFAM" id="SSF53597">
    <property type="entry name" value="Dihydrofolate reductase-like"/>
    <property type="match status" value="1"/>
</dbReference>
<evidence type="ECO:0000256" key="1">
    <source>
        <dbReference type="ARBA" id="ARBA00002151"/>
    </source>
</evidence>
<dbReference type="EC" id="1.1.1.193" evidence="11"/>
<evidence type="ECO:0000256" key="8">
    <source>
        <dbReference type="ARBA" id="ARBA00022801"/>
    </source>
</evidence>
<evidence type="ECO:0000256" key="7">
    <source>
        <dbReference type="ARBA" id="ARBA00022723"/>
    </source>
</evidence>
<dbReference type="GO" id="GO:0008835">
    <property type="term" value="F:diaminohydroxyphosphoribosylaminopyrimidine deaminase activity"/>
    <property type="evidence" value="ECO:0007669"/>
    <property type="project" value="UniProtKB-EC"/>
</dbReference>
<feature type="binding site" evidence="14">
    <location>
        <position position="77"/>
    </location>
    <ligand>
        <name>Zn(2+)</name>
        <dbReference type="ChEBI" id="CHEBI:29105"/>
        <note>catalytic</note>
    </ligand>
</feature>
<feature type="binding site" evidence="14">
    <location>
        <position position="50"/>
    </location>
    <ligand>
        <name>Zn(2+)</name>
        <dbReference type="ChEBI" id="CHEBI:29105"/>
        <note>catalytic</note>
    </ligand>
</feature>
<dbReference type="GO" id="GO:0009231">
    <property type="term" value="P:riboflavin biosynthetic process"/>
    <property type="evidence" value="ECO:0007669"/>
    <property type="project" value="UniProtKB-UniPathway"/>
</dbReference>
<dbReference type="PROSITE" id="PS00903">
    <property type="entry name" value="CYT_DCMP_DEAMINASES_1"/>
    <property type="match status" value="1"/>
</dbReference>
<comment type="similarity">
    <text evidence="4 11">In the N-terminal section; belongs to the cytidine and deoxycytidylate deaminase family.</text>
</comment>
<comment type="pathway">
    <text evidence="3 11">Cofactor biosynthesis; riboflavin biosynthesis; 5-amino-6-(D-ribitylamino)uracil from GTP: step 3/4.</text>
</comment>
<feature type="domain" description="CMP/dCMP-type deaminase" evidence="15">
    <location>
        <begin position="1"/>
        <end position="116"/>
    </location>
</feature>
<protein>
    <recommendedName>
        <fullName evidence="11">Riboflavin biosynthesis protein RibD</fullName>
    </recommendedName>
    <domain>
        <recommendedName>
            <fullName evidence="11">Diaminohydroxyphosphoribosylaminopyrimidine deaminase</fullName>
            <shortName evidence="11">DRAP deaminase</shortName>
            <ecNumber evidence="11">3.5.4.26</ecNumber>
        </recommendedName>
        <alternativeName>
            <fullName evidence="11">Riboflavin-specific deaminase</fullName>
        </alternativeName>
    </domain>
    <domain>
        <recommendedName>
            <fullName evidence="11">5-amino-6-(5-phosphoribosylamino)uracil reductase</fullName>
            <ecNumber evidence="11">1.1.1.193</ecNumber>
        </recommendedName>
        <alternativeName>
            <fullName evidence="11">HTP reductase</fullName>
        </alternativeName>
    </domain>
</protein>
<comment type="cofactor">
    <cofactor evidence="11 14">
        <name>Zn(2+)</name>
        <dbReference type="ChEBI" id="CHEBI:29105"/>
    </cofactor>
    <text evidence="11 14">Binds 1 zinc ion.</text>
</comment>
<feature type="binding site" evidence="14">
    <location>
        <position position="86"/>
    </location>
    <ligand>
        <name>Zn(2+)</name>
        <dbReference type="ChEBI" id="CHEBI:29105"/>
        <note>catalytic</note>
    </ligand>
</feature>
<dbReference type="Proteomes" id="UP000216035">
    <property type="component" value="Unassembled WGS sequence"/>
</dbReference>
<comment type="function">
    <text evidence="1 11">Converts 2,5-diamino-6-(ribosylamino)-4(3h)-pyrimidinone 5'-phosphate into 5-amino-6-(ribosylamino)-2,4(1h,3h)-pyrimidinedione 5'-phosphate.</text>
</comment>